<feature type="domain" description="DUF7260" evidence="2">
    <location>
        <begin position="13"/>
        <end position="242"/>
    </location>
</feature>
<dbReference type="Pfam" id="PF23921">
    <property type="entry name" value="DUF7260"/>
    <property type="match status" value="1"/>
</dbReference>
<dbReference type="InterPro" id="IPR055684">
    <property type="entry name" value="DUF7260"/>
</dbReference>
<name>A0AAV3UPC9_9EURY</name>
<accession>A0AAV3UPC9</accession>
<evidence type="ECO:0000313" key="3">
    <source>
        <dbReference type="EMBL" id="GAA5061804.1"/>
    </source>
</evidence>
<organism evidence="3 4">
    <name type="scientific">Haladaptatus pallidirubidus</name>
    <dbReference type="NCBI Taxonomy" id="1008152"/>
    <lineage>
        <taxon>Archaea</taxon>
        <taxon>Methanobacteriati</taxon>
        <taxon>Methanobacteriota</taxon>
        <taxon>Stenosarchaea group</taxon>
        <taxon>Halobacteria</taxon>
        <taxon>Halobacteriales</taxon>
        <taxon>Haladaptataceae</taxon>
        <taxon>Haladaptatus</taxon>
    </lineage>
</organism>
<keyword evidence="4" id="KW-1185">Reference proteome</keyword>
<keyword evidence="1" id="KW-0175">Coiled coil</keyword>
<gene>
    <name evidence="3" type="ORF">GCM10025751_48300</name>
</gene>
<evidence type="ECO:0000259" key="2">
    <source>
        <dbReference type="Pfam" id="PF23921"/>
    </source>
</evidence>
<evidence type="ECO:0000313" key="4">
    <source>
        <dbReference type="Proteomes" id="UP001501729"/>
    </source>
</evidence>
<dbReference type="EMBL" id="BAABKX010000022">
    <property type="protein sequence ID" value="GAA5061804.1"/>
    <property type="molecule type" value="Genomic_DNA"/>
</dbReference>
<proteinExistence type="predicted"/>
<comment type="caution">
    <text evidence="3">The sequence shown here is derived from an EMBL/GenBank/DDBJ whole genome shotgun (WGS) entry which is preliminary data.</text>
</comment>
<dbReference type="RefSeq" id="WP_345412920.1">
    <property type="nucleotide sequence ID" value="NZ_BAABKX010000022.1"/>
</dbReference>
<dbReference type="Proteomes" id="UP001501729">
    <property type="component" value="Unassembled WGS sequence"/>
</dbReference>
<reference evidence="3 4" key="1">
    <citation type="journal article" date="2019" name="Int. J. Syst. Evol. Microbiol.">
        <title>The Global Catalogue of Microorganisms (GCM) 10K type strain sequencing project: providing services to taxonomists for standard genome sequencing and annotation.</title>
        <authorList>
            <consortium name="The Broad Institute Genomics Platform"/>
            <consortium name="The Broad Institute Genome Sequencing Center for Infectious Disease"/>
            <person name="Wu L."/>
            <person name="Ma J."/>
        </authorList>
    </citation>
    <scope>NUCLEOTIDE SEQUENCE [LARGE SCALE GENOMIC DNA]</scope>
    <source>
        <strain evidence="3 4">JCM 17504</strain>
    </source>
</reference>
<protein>
    <recommendedName>
        <fullName evidence="2">DUF7260 domain-containing protein</fullName>
    </recommendedName>
</protein>
<feature type="coiled-coil region" evidence="1">
    <location>
        <begin position="137"/>
        <end position="167"/>
    </location>
</feature>
<evidence type="ECO:0000256" key="1">
    <source>
        <dbReference type="SAM" id="Coils"/>
    </source>
</evidence>
<dbReference type="GeneID" id="302506548"/>
<sequence length="257" mass="28667">MVNSTNHLADWTSLSPAQSRLTDEQSRIQAEIDAFERFCERLNDIPVHLSHANGGSLKTTICSWFHLSEPPQDIIECAYRETVLSVDHWMDAYGEDTVYESMANEFGAGIVAGVTGGSATWSPQLLTQLCIESTTAIETRQQTNQILKEEQEQLEDLHGSLALISEELAMVERGTDTFSECSRRLTTTRDHLDQLAVDHQAYLQQRSTSLVHDDLFASLVYSDLDIDHPGLAALATARDIHDRIEHQHWAGLTASST</sequence>
<dbReference type="AlphaFoldDB" id="A0AAV3UPC9"/>